<dbReference type="InterPro" id="IPR034660">
    <property type="entry name" value="DinB/YfiT-like"/>
</dbReference>
<keyword evidence="1" id="KW-0472">Membrane</keyword>
<dbReference type="Gene3D" id="1.20.120.450">
    <property type="entry name" value="dinb family like domain"/>
    <property type="match status" value="1"/>
</dbReference>
<sequence>MNDRAALTAELERARADFHHLVSLVGEDEWDSATAETRWTNEQLLFHMVFGYMVVLRLMRLVRIFGRLPDAFSRNYARMLNAAARPFHLVNYYGTCLAASFYNRNRMGRRMDRTIASLRRRIAGLDDDALRRGMFFPTRWDPYFRGYMSLADVCWYPGRHYDHHRRQLRLSKMTGA</sequence>
<dbReference type="EMBL" id="JAUFSA010000001">
    <property type="protein sequence ID" value="MDP7736679.1"/>
    <property type="molecule type" value="Genomic_DNA"/>
</dbReference>
<feature type="transmembrane region" description="Helical" evidence="1">
    <location>
        <begin position="44"/>
        <end position="66"/>
    </location>
</feature>
<gene>
    <name evidence="3" type="ORF">QXL92_18210</name>
</gene>
<feature type="transmembrane region" description="Helical" evidence="1">
    <location>
        <begin position="86"/>
        <end position="103"/>
    </location>
</feature>
<protein>
    <submittedName>
        <fullName evidence="3">DinB family protein</fullName>
    </submittedName>
</protein>
<dbReference type="SUPFAM" id="SSF109854">
    <property type="entry name" value="DinB/YfiT-like putative metalloenzymes"/>
    <property type="match status" value="1"/>
</dbReference>
<dbReference type="Proteomes" id="UP001229081">
    <property type="component" value="Unassembled WGS sequence"/>
</dbReference>
<dbReference type="AlphaFoldDB" id="A0A4R5WIM0"/>
<dbReference type="InterPro" id="IPR024775">
    <property type="entry name" value="DinB-like"/>
</dbReference>
<dbReference type="Pfam" id="PF12867">
    <property type="entry name" value="DinB_2"/>
    <property type="match status" value="1"/>
</dbReference>
<keyword evidence="1" id="KW-1133">Transmembrane helix</keyword>
<keyword evidence="1" id="KW-0812">Transmembrane</keyword>
<proteinExistence type="predicted"/>
<evidence type="ECO:0000259" key="2">
    <source>
        <dbReference type="Pfam" id="PF12867"/>
    </source>
</evidence>
<reference evidence="3" key="1">
    <citation type="submission" date="2023-06" db="EMBL/GenBank/DDBJ databases">
        <title>Identification of two novel mycobacterium reveal diversities and complexities of Mycobacterium gordonae clade.</title>
        <authorList>
            <person name="Matsumoto Y."/>
            <person name="Nakamura S."/>
            <person name="Motooka D."/>
            <person name="Fukushima K."/>
        </authorList>
    </citation>
    <scope>NUCLEOTIDE SEQUENCE</scope>
    <source>
        <strain evidence="3">TY812</strain>
    </source>
</reference>
<organism evidence="3 4">
    <name type="scientific">Mycobacterium paragordonae</name>
    <dbReference type="NCBI Taxonomy" id="1389713"/>
    <lineage>
        <taxon>Bacteria</taxon>
        <taxon>Bacillati</taxon>
        <taxon>Actinomycetota</taxon>
        <taxon>Actinomycetes</taxon>
        <taxon>Mycobacteriales</taxon>
        <taxon>Mycobacteriaceae</taxon>
        <taxon>Mycobacterium</taxon>
    </lineage>
</organism>
<comment type="caution">
    <text evidence="3">The sequence shown here is derived from an EMBL/GenBank/DDBJ whole genome shotgun (WGS) entry which is preliminary data.</text>
</comment>
<dbReference type="RefSeq" id="WP_133437401.1">
    <property type="nucleotide sequence ID" value="NZ_JAUFSA010000001.1"/>
</dbReference>
<feature type="domain" description="DinB-like" evidence="2">
    <location>
        <begin position="10"/>
        <end position="168"/>
    </location>
</feature>
<evidence type="ECO:0000313" key="3">
    <source>
        <dbReference type="EMBL" id="MDP7736679.1"/>
    </source>
</evidence>
<evidence type="ECO:0000313" key="4">
    <source>
        <dbReference type="Proteomes" id="UP001229081"/>
    </source>
</evidence>
<evidence type="ECO:0000256" key="1">
    <source>
        <dbReference type="SAM" id="Phobius"/>
    </source>
</evidence>
<accession>A0A4R5WIM0</accession>
<name>A0A4R5WIM0_9MYCO</name>